<sequence>MRASSSSGNLSTDKDNESSQPSLVPPSVCKHVYNVFHSSDIIMDPFVPSLMCDVVKGSKGLLTNTPQWPTYLEAKEIRYWRDMALRISQKLIEVATMSGEEGRGRQAKC</sequence>
<dbReference type="AlphaFoldDB" id="A0A3S4ZEF2"/>
<evidence type="ECO:0000313" key="2">
    <source>
        <dbReference type="EMBL" id="VEL09443.1"/>
    </source>
</evidence>
<keyword evidence="3" id="KW-1185">Reference proteome</keyword>
<dbReference type="EMBL" id="CAAALY010006339">
    <property type="protein sequence ID" value="VEL09443.1"/>
    <property type="molecule type" value="Genomic_DNA"/>
</dbReference>
<organism evidence="2 3">
    <name type="scientific">Protopolystoma xenopodis</name>
    <dbReference type="NCBI Taxonomy" id="117903"/>
    <lineage>
        <taxon>Eukaryota</taxon>
        <taxon>Metazoa</taxon>
        <taxon>Spiralia</taxon>
        <taxon>Lophotrochozoa</taxon>
        <taxon>Platyhelminthes</taxon>
        <taxon>Monogenea</taxon>
        <taxon>Polyopisthocotylea</taxon>
        <taxon>Polystomatidea</taxon>
        <taxon>Polystomatidae</taxon>
        <taxon>Protopolystoma</taxon>
    </lineage>
</organism>
<name>A0A3S4ZEF2_9PLAT</name>
<proteinExistence type="predicted"/>
<evidence type="ECO:0000256" key="1">
    <source>
        <dbReference type="SAM" id="MobiDB-lite"/>
    </source>
</evidence>
<accession>A0A3S4ZEF2</accession>
<comment type="caution">
    <text evidence="2">The sequence shown here is derived from an EMBL/GenBank/DDBJ whole genome shotgun (WGS) entry which is preliminary data.</text>
</comment>
<reference evidence="2" key="1">
    <citation type="submission" date="2018-11" db="EMBL/GenBank/DDBJ databases">
        <authorList>
            <consortium name="Pathogen Informatics"/>
        </authorList>
    </citation>
    <scope>NUCLEOTIDE SEQUENCE</scope>
</reference>
<feature type="region of interest" description="Disordered" evidence="1">
    <location>
        <begin position="1"/>
        <end position="26"/>
    </location>
</feature>
<feature type="compositionally biased region" description="Polar residues" evidence="1">
    <location>
        <begin position="1"/>
        <end position="11"/>
    </location>
</feature>
<protein>
    <submittedName>
        <fullName evidence="2">Uncharacterized protein</fullName>
    </submittedName>
</protein>
<dbReference type="Proteomes" id="UP000784294">
    <property type="component" value="Unassembled WGS sequence"/>
</dbReference>
<evidence type="ECO:0000313" key="3">
    <source>
        <dbReference type="Proteomes" id="UP000784294"/>
    </source>
</evidence>
<gene>
    <name evidence="2" type="ORF">PXEA_LOCUS2883</name>
</gene>